<dbReference type="Proteomes" id="UP000054560">
    <property type="component" value="Unassembled WGS sequence"/>
</dbReference>
<evidence type="ECO:0000256" key="3">
    <source>
        <dbReference type="SAM" id="SignalP"/>
    </source>
</evidence>
<proteinExistence type="predicted"/>
<dbReference type="InterPro" id="IPR008929">
    <property type="entry name" value="Chondroitin_lyas"/>
</dbReference>
<sequence>MSHPPTLNKRLILVVLLSLLGHATAADTSAEECELADPTLYLWDAKQLSNLKKKYQSGDASSVFKSSLSFLERECAEALDGETYSVTYQKRVPESGDIHDYQSVGYYWWPCAEAEHEGFNNCVQKTKTGTEPKECVDDAKWGSIPWRYCDGHHNAATFEYSSKESMQQMTNQVRDLALLWYYTEKDQYARIASQLLQVFFLDEDTRMNPMLQYAQFVPDLWYFESAGLIEITGWTELLEAVAILRTSQHWSNAHHRQLMDWMYELMEWLQTSRMGEKEHYAGNNHAVWYYQTVIGMGLHVTEIFSFHGYPAMTHERLSDNTHTRAHLFVCCAERKLGFSS</sequence>
<keyword evidence="2" id="KW-0456">Lyase</keyword>
<evidence type="ECO:0000256" key="1">
    <source>
        <dbReference type="ARBA" id="ARBA00022729"/>
    </source>
</evidence>
<dbReference type="RefSeq" id="XP_014159810.1">
    <property type="nucleotide sequence ID" value="XM_014304335.1"/>
</dbReference>
<evidence type="ECO:0000313" key="6">
    <source>
        <dbReference type="Proteomes" id="UP000054560"/>
    </source>
</evidence>
<dbReference type="EMBL" id="KQ241678">
    <property type="protein sequence ID" value="KNC85908.1"/>
    <property type="molecule type" value="Genomic_DNA"/>
</dbReference>
<dbReference type="InterPro" id="IPR008397">
    <property type="entry name" value="Alginate_lyase_dom"/>
</dbReference>
<dbReference type="GeneID" id="25902450"/>
<feature type="domain" description="Alginate lyase" evidence="4">
    <location>
        <begin position="86"/>
        <end position="298"/>
    </location>
</feature>
<dbReference type="OrthoDB" id="63533at2759"/>
<reference evidence="5 6" key="1">
    <citation type="submission" date="2011-02" db="EMBL/GenBank/DDBJ databases">
        <title>The Genome Sequence of Sphaeroforma arctica JP610.</title>
        <authorList>
            <consortium name="The Broad Institute Genome Sequencing Platform"/>
            <person name="Russ C."/>
            <person name="Cuomo C."/>
            <person name="Young S.K."/>
            <person name="Zeng Q."/>
            <person name="Gargeya S."/>
            <person name="Alvarado L."/>
            <person name="Berlin A."/>
            <person name="Chapman S.B."/>
            <person name="Chen Z."/>
            <person name="Freedman E."/>
            <person name="Gellesch M."/>
            <person name="Goldberg J."/>
            <person name="Griggs A."/>
            <person name="Gujja S."/>
            <person name="Heilman E."/>
            <person name="Heiman D."/>
            <person name="Howarth C."/>
            <person name="Mehta T."/>
            <person name="Neiman D."/>
            <person name="Pearson M."/>
            <person name="Roberts A."/>
            <person name="Saif S."/>
            <person name="Shea T."/>
            <person name="Shenoy N."/>
            <person name="Sisk P."/>
            <person name="Stolte C."/>
            <person name="Sykes S."/>
            <person name="White J."/>
            <person name="Yandava C."/>
            <person name="Burger G."/>
            <person name="Gray M.W."/>
            <person name="Holland P.W.H."/>
            <person name="King N."/>
            <person name="Lang F.B.F."/>
            <person name="Roger A.J."/>
            <person name="Ruiz-Trillo I."/>
            <person name="Haas B."/>
            <person name="Nusbaum C."/>
            <person name="Birren B."/>
        </authorList>
    </citation>
    <scope>NUCLEOTIDE SEQUENCE [LARGE SCALE GENOMIC DNA]</scope>
    <source>
        <strain evidence="5 6">JP610</strain>
    </source>
</reference>
<dbReference type="AlphaFoldDB" id="A0A0L0GCB9"/>
<dbReference type="STRING" id="667725.A0A0L0GCB9"/>
<accession>A0A0L0GCB9</accession>
<feature type="chain" id="PRO_5005539334" description="Alginate lyase domain-containing protein" evidence="3">
    <location>
        <begin position="26"/>
        <end position="340"/>
    </location>
</feature>
<name>A0A0L0GCB9_9EUKA</name>
<dbReference type="GO" id="GO:0016829">
    <property type="term" value="F:lyase activity"/>
    <property type="evidence" value="ECO:0007669"/>
    <property type="project" value="UniProtKB-KW"/>
</dbReference>
<keyword evidence="6" id="KW-1185">Reference proteome</keyword>
<keyword evidence="1 3" id="KW-0732">Signal</keyword>
<dbReference type="SUPFAM" id="SSF48230">
    <property type="entry name" value="Chondroitin AC/alginate lyase"/>
    <property type="match status" value="1"/>
</dbReference>
<dbReference type="Pfam" id="PF05426">
    <property type="entry name" value="Alginate_lyase"/>
    <property type="match status" value="1"/>
</dbReference>
<dbReference type="Gene3D" id="1.50.10.100">
    <property type="entry name" value="Chondroitin AC/alginate lyase"/>
    <property type="match status" value="1"/>
</dbReference>
<organism evidence="5 6">
    <name type="scientific">Sphaeroforma arctica JP610</name>
    <dbReference type="NCBI Taxonomy" id="667725"/>
    <lineage>
        <taxon>Eukaryota</taxon>
        <taxon>Ichthyosporea</taxon>
        <taxon>Ichthyophonida</taxon>
        <taxon>Sphaeroforma</taxon>
    </lineage>
</organism>
<protein>
    <recommendedName>
        <fullName evidence="4">Alginate lyase domain-containing protein</fullName>
    </recommendedName>
</protein>
<evidence type="ECO:0000256" key="2">
    <source>
        <dbReference type="ARBA" id="ARBA00023239"/>
    </source>
</evidence>
<evidence type="ECO:0000259" key="4">
    <source>
        <dbReference type="Pfam" id="PF05426"/>
    </source>
</evidence>
<gene>
    <name evidence="5" type="ORF">SARC_01946</name>
</gene>
<evidence type="ECO:0000313" key="5">
    <source>
        <dbReference type="EMBL" id="KNC85908.1"/>
    </source>
</evidence>
<feature type="signal peptide" evidence="3">
    <location>
        <begin position="1"/>
        <end position="25"/>
    </location>
</feature>